<comment type="similarity">
    <text evidence="2">Belongs to the ComB family.</text>
</comment>
<protein>
    <recommendedName>
        <fullName evidence="4">Probable 2-phosphosulfolactate phosphatase</fullName>
        <ecNumber evidence="3">3.1.3.71</ecNumber>
    </recommendedName>
</protein>
<dbReference type="Pfam" id="PF04029">
    <property type="entry name" value="2-ph_phosp"/>
    <property type="match status" value="1"/>
</dbReference>
<sequence>MKVHLLWKKEEIDEAQMWDNKIAVVFDVLLATSAITSCLASGAEQVIPVLNETEALQKAKAWNDGARSNVLLAGEEDGLTISGFLDPVPSVLNKQVAGRTVILSTTNGTVAIRKAASAKKVYMASLLNGKAVAKQIKETYENETIVVVCSGSKNEFCLEDFYGAGYFIASLAHQFGYGKVDLTDSALSAMMFYDHFPDQADSVLKQSRVGRMLSNNGFSHEIAYVSQQGVLDVIPRLNAAATSVTEELRKHITIAERSGHE</sequence>
<dbReference type="SUPFAM" id="SSF142823">
    <property type="entry name" value="ComB-like"/>
    <property type="match status" value="1"/>
</dbReference>
<dbReference type="GO" id="GO:0050532">
    <property type="term" value="F:2-phosphosulfolactate phosphatase activity"/>
    <property type="evidence" value="ECO:0007669"/>
    <property type="project" value="UniProtKB-EC"/>
</dbReference>
<dbReference type="GO" id="GO:0050545">
    <property type="term" value="F:sulfopyruvate decarboxylase activity"/>
    <property type="evidence" value="ECO:0007669"/>
    <property type="project" value="TreeGrafter"/>
</dbReference>
<dbReference type="Proteomes" id="UP000198642">
    <property type="component" value="Unassembled WGS sequence"/>
</dbReference>
<keyword evidence="9" id="KW-1185">Reference proteome</keyword>
<comment type="catalytic activity">
    <reaction evidence="7">
        <text>(2R)-O-phospho-3-sulfolactate + H2O = (2R)-3-sulfolactate + phosphate</text>
        <dbReference type="Rhea" id="RHEA:23416"/>
        <dbReference type="ChEBI" id="CHEBI:15377"/>
        <dbReference type="ChEBI" id="CHEBI:15597"/>
        <dbReference type="ChEBI" id="CHEBI:43474"/>
        <dbReference type="ChEBI" id="CHEBI:58738"/>
        <dbReference type="EC" id="3.1.3.71"/>
    </reaction>
</comment>
<dbReference type="GO" id="GO:0000287">
    <property type="term" value="F:magnesium ion binding"/>
    <property type="evidence" value="ECO:0007669"/>
    <property type="project" value="InterPro"/>
</dbReference>
<evidence type="ECO:0000256" key="2">
    <source>
        <dbReference type="ARBA" id="ARBA00009997"/>
    </source>
</evidence>
<dbReference type="InterPro" id="IPR036702">
    <property type="entry name" value="ComB-like_sf"/>
</dbReference>
<evidence type="ECO:0000313" key="8">
    <source>
        <dbReference type="EMBL" id="SFB11947.1"/>
    </source>
</evidence>
<comment type="cofactor">
    <cofactor evidence="1">
        <name>Mg(2+)</name>
        <dbReference type="ChEBI" id="CHEBI:18420"/>
    </cofactor>
</comment>
<dbReference type="OrthoDB" id="4913at2"/>
<dbReference type="EMBL" id="FOJW01000007">
    <property type="protein sequence ID" value="SFB11947.1"/>
    <property type="molecule type" value="Genomic_DNA"/>
</dbReference>
<reference evidence="8 9" key="1">
    <citation type="submission" date="2016-10" db="EMBL/GenBank/DDBJ databases">
        <authorList>
            <person name="de Groot N.N."/>
        </authorList>
    </citation>
    <scope>NUCLEOTIDE SEQUENCE [LARGE SCALE GENOMIC DNA]</scope>
    <source>
        <strain evidence="8 9">CGMCC 1.3702</strain>
    </source>
</reference>
<evidence type="ECO:0000256" key="4">
    <source>
        <dbReference type="ARBA" id="ARBA00021948"/>
    </source>
</evidence>
<evidence type="ECO:0000256" key="3">
    <source>
        <dbReference type="ARBA" id="ARBA00012953"/>
    </source>
</evidence>
<evidence type="ECO:0000256" key="6">
    <source>
        <dbReference type="ARBA" id="ARBA00022842"/>
    </source>
</evidence>
<organism evidence="8 9">
    <name type="scientific">Lentibacillus halodurans</name>
    <dbReference type="NCBI Taxonomy" id="237679"/>
    <lineage>
        <taxon>Bacteria</taxon>
        <taxon>Bacillati</taxon>
        <taxon>Bacillota</taxon>
        <taxon>Bacilli</taxon>
        <taxon>Bacillales</taxon>
        <taxon>Bacillaceae</taxon>
        <taxon>Lentibacillus</taxon>
    </lineage>
</organism>
<keyword evidence="6" id="KW-0460">Magnesium</keyword>
<dbReference type="Gene3D" id="3.90.1560.10">
    <property type="entry name" value="ComB-like"/>
    <property type="match status" value="1"/>
</dbReference>
<evidence type="ECO:0000313" key="9">
    <source>
        <dbReference type="Proteomes" id="UP000198642"/>
    </source>
</evidence>
<dbReference type="RefSeq" id="WP_090237442.1">
    <property type="nucleotide sequence ID" value="NZ_FOJW01000007.1"/>
</dbReference>
<dbReference type="PANTHER" id="PTHR37311">
    <property type="entry name" value="2-PHOSPHOSULFOLACTATE PHOSPHATASE-RELATED"/>
    <property type="match status" value="1"/>
</dbReference>
<dbReference type="AlphaFoldDB" id="A0A1I0YGG2"/>
<accession>A0A1I0YGG2</accession>
<evidence type="ECO:0000256" key="1">
    <source>
        <dbReference type="ARBA" id="ARBA00001946"/>
    </source>
</evidence>
<dbReference type="InterPro" id="IPR005238">
    <property type="entry name" value="ComB-like"/>
</dbReference>
<proteinExistence type="inferred from homology"/>
<gene>
    <name evidence="8" type="ORF">SAMN04488072_107135</name>
</gene>
<keyword evidence="5" id="KW-0378">Hydrolase</keyword>
<dbReference type="PANTHER" id="PTHR37311:SF1">
    <property type="entry name" value="2-PHOSPHOSULFOLACTATE PHOSPHATASE-RELATED"/>
    <property type="match status" value="1"/>
</dbReference>
<evidence type="ECO:0000256" key="5">
    <source>
        <dbReference type="ARBA" id="ARBA00022801"/>
    </source>
</evidence>
<dbReference type="STRING" id="237679.SAMN04488072_107135"/>
<evidence type="ECO:0000256" key="7">
    <source>
        <dbReference type="ARBA" id="ARBA00033711"/>
    </source>
</evidence>
<dbReference type="EC" id="3.1.3.71" evidence="3"/>
<name>A0A1I0YGG2_9BACI</name>